<feature type="signal peptide" evidence="12">
    <location>
        <begin position="1"/>
        <end position="24"/>
    </location>
</feature>
<dbReference type="Gene3D" id="2.170.130.10">
    <property type="entry name" value="TonB-dependent receptor, plug domain"/>
    <property type="match status" value="1"/>
</dbReference>
<evidence type="ECO:0000256" key="5">
    <source>
        <dbReference type="ARBA" id="ARBA00022692"/>
    </source>
</evidence>
<accession>A0A178IAR0</accession>
<protein>
    <recommendedName>
        <fullName evidence="13">TonB-dependent receptor plug domain-containing protein</fullName>
    </recommendedName>
</protein>
<name>A0A178IAR0_9BACT</name>
<dbReference type="OrthoDB" id="9775095at2"/>
<keyword evidence="10" id="KW-0998">Cell outer membrane</keyword>
<dbReference type="SUPFAM" id="SSF56935">
    <property type="entry name" value="Porins"/>
    <property type="match status" value="1"/>
</dbReference>
<dbReference type="GO" id="GO:0009279">
    <property type="term" value="C:cell outer membrane"/>
    <property type="evidence" value="ECO:0007669"/>
    <property type="project" value="UniProtKB-SubCell"/>
</dbReference>
<comment type="caution">
    <text evidence="14">The sequence shown here is derived from an EMBL/GenBank/DDBJ whole genome shotgun (WGS) entry which is preliminary data.</text>
</comment>
<dbReference type="InterPro" id="IPR037066">
    <property type="entry name" value="Plug_dom_sf"/>
</dbReference>
<keyword evidence="5" id="KW-0812">Transmembrane</keyword>
<keyword evidence="9" id="KW-0472">Membrane</keyword>
<keyword evidence="3" id="KW-1134">Transmembrane beta strand</keyword>
<evidence type="ECO:0000256" key="4">
    <source>
        <dbReference type="ARBA" id="ARBA00022496"/>
    </source>
</evidence>
<dbReference type="Proteomes" id="UP000078486">
    <property type="component" value="Unassembled WGS sequence"/>
</dbReference>
<evidence type="ECO:0000313" key="15">
    <source>
        <dbReference type="Proteomes" id="UP000078486"/>
    </source>
</evidence>
<dbReference type="STRING" id="1184151.AW736_25485"/>
<keyword evidence="6 12" id="KW-0732">Signal</keyword>
<feature type="chain" id="PRO_5008088533" description="TonB-dependent receptor plug domain-containing protein" evidence="12">
    <location>
        <begin position="25"/>
        <end position="1015"/>
    </location>
</feature>
<evidence type="ECO:0000313" key="14">
    <source>
        <dbReference type="EMBL" id="OAM87050.1"/>
    </source>
</evidence>
<evidence type="ECO:0000256" key="11">
    <source>
        <dbReference type="SAM" id="MobiDB-lite"/>
    </source>
</evidence>
<evidence type="ECO:0000259" key="13">
    <source>
        <dbReference type="Pfam" id="PF07715"/>
    </source>
</evidence>
<evidence type="ECO:0000256" key="3">
    <source>
        <dbReference type="ARBA" id="ARBA00022452"/>
    </source>
</evidence>
<dbReference type="PANTHER" id="PTHR32552">
    <property type="entry name" value="FERRICHROME IRON RECEPTOR-RELATED"/>
    <property type="match status" value="1"/>
</dbReference>
<evidence type="ECO:0000256" key="9">
    <source>
        <dbReference type="ARBA" id="ARBA00023136"/>
    </source>
</evidence>
<dbReference type="InterPro" id="IPR039426">
    <property type="entry name" value="TonB-dep_rcpt-like"/>
</dbReference>
<dbReference type="InterPro" id="IPR036942">
    <property type="entry name" value="Beta-barrel_TonB_sf"/>
</dbReference>
<evidence type="ECO:0000256" key="8">
    <source>
        <dbReference type="ARBA" id="ARBA00023065"/>
    </source>
</evidence>
<evidence type="ECO:0000256" key="7">
    <source>
        <dbReference type="ARBA" id="ARBA00023004"/>
    </source>
</evidence>
<dbReference type="PANTHER" id="PTHR32552:SF68">
    <property type="entry name" value="FERRICHROME OUTER MEMBRANE TRANSPORTER_PHAGE RECEPTOR"/>
    <property type="match status" value="1"/>
</dbReference>
<evidence type="ECO:0000256" key="6">
    <source>
        <dbReference type="ARBA" id="ARBA00022729"/>
    </source>
</evidence>
<keyword evidence="8" id="KW-0406">Ion transport</keyword>
<dbReference type="AlphaFoldDB" id="A0A178IAR0"/>
<dbReference type="RefSeq" id="WP_068773106.1">
    <property type="nucleotide sequence ID" value="NZ_CP109796.1"/>
</dbReference>
<dbReference type="InterPro" id="IPR012910">
    <property type="entry name" value="Plug_dom"/>
</dbReference>
<evidence type="ECO:0000256" key="2">
    <source>
        <dbReference type="ARBA" id="ARBA00022448"/>
    </source>
</evidence>
<gene>
    <name evidence="14" type="ORF">AW736_25485</name>
</gene>
<dbReference type="Pfam" id="PF07715">
    <property type="entry name" value="Plug"/>
    <property type="match status" value="1"/>
</dbReference>
<evidence type="ECO:0000256" key="12">
    <source>
        <dbReference type="SAM" id="SignalP"/>
    </source>
</evidence>
<keyword evidence="4" id="KW-0410">Iron transport</keyword>
<comment type="subcellular location">
    <subcellularLocation>
        <location evidence="1">Cell outer membrane</location>
        <topology evidence="1">Multi-pass membrane protein</topology>
    </subcellularLocation>
</comment>
<sequence>MKHSALPALLLAAMVFSTDCPAQAVSDKSASAGTDDGEIVELNAFEVTASADDRYDALNSNSITSFNAELGKLPISADIFTEAFMEDVLSVSLEQMLRDYSAGAGLGSVAGDPEGGSAFLPMDRAGGDSVSSGVTLRGFGAAAVKQDNFMLPSPIGTGMSNKLGIERVEVINGPQALLYGNGGGGGVINYISKQARFNKRPGSTIRFRINDDGQYSATLEQTLGTRRFALVASVLSEKLGDHRLWIGGPLTGAYMQAAVRLGNHTVIRLTGKYTHFDRLLPAGLTLNLGSAAADARHGLSVRYLMTTGQMDAPTDPAAAAGAGTIANGRIDWENLDSYWGASYSEERTATMVSAIVETKWSKWFSTQLSAGYQDRDSILYGRGGNLFAPESVASGNPSNLDEWVMQPNSNSTRHGWASQPSHSKSFRVSALLTNTFFGGLARSQTSIAADYTEARYVNLGYTYYQADADGNLRRNASGSRMRPTIPWWVVSGGAVNDPLPDLRSGRYLDTFTGNMNNANPDVAKYQYAIIDVMNPENAIPATPENPRGLNPDDASSGGINIRSRSYNRGGYALNYTQWGDGRLTSLFGLRYMNVFNHQWPSRPTTALVAEGKTWSFSAGLNYDLNRWLRAYALVSDTYNLPEMALNIMADPYGAPLPVSHSLGEEVGLKIGDDRNRVSGSISFYELQAEDEPYALRSEMMSLINPEGINGYSGEQRGRYIAIKKKSYGVQVSVVASPMKGWQTRLSAAFIRGTIGNDTQYNVLYNDKFHVTEDGRLTYGKNGPVVYVREASFSSTPGVAGQAGFVPLTVEKLSNPADLYYADPDPDNGHFRASGIQTLLQSDAGPARINTGEVGRPMSEYQLTGVTPLQAATTSLRGERTTGYPEVSLNLTNTYTLQRGPLKGLRLGLTVIGEWERNDFYYYENGYAEDAPRLLHKRPALVRANLLCSYTRRFGRLLWTSQLLVTNLFDRQQMLTRPDALWGFHERRPDNNAAIRRSAYETVAPRSITWTNTFKF</sequence>
<keyword evidence="2" id="KW-0813">Transport</keyword>
<keyword evidence="7" id="KW-0408">Iron</keyword>
<dbReference type="GO" id="GO:0015344">
    <property type="term" value="F:siderophore uptake transmembrane transporter activity"/>
    <property type="evidence" value="ECO:0007669"/>
    <property type="project" value="TreeGrafter"/>
</dbReference>
<evidence type="ECO:0000256" key="10">
    <source>
        <dbReference type="ARBA" id="ARBA00023237"/>
    </source>
</evidence>
<evidence type="ECO:0000256" key="1">
    <source>
        <dbReference type="ARBA" id="ARBA00004571"/>
    </source>
</evidence>
<proteinExistence type="predicted"/>
<feature type="domain" description="TonB-dependent receptor plug" evidence="13">
    <location>
        <begin position="72"/>
        <end position="187"/>
    </location>
</feature>
<reference evidence="14 15" key="1">
    <citation type="submission" date="2016-01" db="EMBL/GenBank/DDBJ databases">
        <title>High potential of lignocellulose degradation of a new Verrucomicrobia species.</title>
        <authorList>
            <person name="Wang Y."/>
            <person name="Shi Y."/>
            <person name="Qiu Z."/>
            <person name="Liu S."/>
            <person name="Yang H."/>
        </authorList>
    </citation>
    <scope>NUCLEOTIDE SEQUENCE [LARGE SCALE GENOMIC DNA]</scope>
    <source>
        <strain evidence="14 15">TSB47</strain>
    </source>
</reference>
<organism evidence="14 15">
    <name type="scientific">Termitidicoccus mucosus</name>
    <dbReference type="NCBI Taxonomy" id="1184151"/>
    <lineage>
        <taxon>Bacteria</taxon>
        <taxon>Pseudomonadati</taxon>
        <taxon>Verrucomicrobiota</taxon>
        <taxon>Opitutia</taxon>
        <taxon>Opitutales</taxon>
        <taxon>Opitutaceae</taxon>
        <taxon>Termitidicoccus</taxon>
    </lineage>
</organism>
<feature type="region of interest" description="Disordered" evidence="11">
    <location>
        <begin position="540"/>
        <end position="561"/>
    </location>
</feature>
<dbReference type="EMBL" id="LRRQ01000189">
    <property type="protein sequence ID" value="OAM87050.1"/>
    <property type="molecule type" value="Genomic_DNA"/>
</dbReference>
<dbReference type="Gene3D" id="2.40.170.20">
    <property type="entry name" value="TonB-dependent receptor, beta-barrel domain"/>
    <property type="match status" value="1"/>
</dbReference>
<keyword evidence="15" id="KW-1185">Reference proteome</keyword>